<dbReference type="InterPro" id="IPR045085">
    <property type="entry name" value="HLD_clamp_pol_III_gamma_tau"/>
</dbReference>
<dbReference type="GO" id="GO:0006261">
    <property type="term" value="P:DNA-templated DNA replication"/>
    <property type="evidence" value="ECO:0007669"/>
    <property type="project" value="TreeGrafter"/>
</dbReference>
<protein>
    <recommendedName>
        <fullName evidence="11">DNA polymerase III subunit gamma/tau</fullName>
        <ecNumber evidence="11">2.7.7.7</ecNumber>
    </recommendedName>
</protein>
<dbReference type="SUPFAM" id="SSF52540">
    <property type="entry name" value="P-loop containing nucleoside triphosphate hydrolases"/>
    <property type="match status" value="1"/>
</dbReference>
<evidence type="ECO:0000256" key="2">
    <source>
        <dbReference type="ARBA" id="ARBA00022679"/>
    </source>
</evidence>
<dbReference type="Pfam" id="PF12170">
    <property type="entry name" value="DNA_pol3_tau_5"/>
    <property type="match status" value="1"/>
</dbReference>
<dbReference type="CDD" id="cd00009">
    <property type="entry name" value="AAA"/>
    <property type="match status" value="1"/>
</dbReference>
<dbReference type="Gene3D" id="1.20.272.10">
    <property type="match status" value="1"/>
</dbReference>
<keyword evidence="2 11" id="KW-0808">Transferase</keyword>
<dbReference type="GO" id="GO:0003677">
    <property type="term" value="F:DNA binding"/>
    <property type="evidence" value="ECO:0007669"/>
    <property type="project" value="InterPro"/>
</dbReference>
<reference evidence="13 14" key="1">
    <citation type="submission" date="2020-08" db="EMBL/GenBank/DDBJ databases">
        <title>Genome sequence of Acidovorax monticola KACC 19171T.</title>
        <authorList>
            <person name="Hyun D.-W."/>
            <person name="Bae J.-W."/>
        </authorList>
    </citation>
    <scope>NUCLEOTIDE SEQUENCE [LARGE SCALE GENOMIC DNA]</scope>
    <source>
        <strain evidence="13 14">KACC 19171</strain>
    </source>
</reference>
<evidence type="ECO:0000313" key="13">
    <source>
        <dbReference type="EMBL" id="QNP59675.1"/>
    </source>
</evidence>
<keyword evidence="6 11" id="KW-0547">Nucleotide-binding</keyword>
<dbReference type="PANTHER" id="PTHR11669:SF0">
    <property type="entry name" value="PROTEIN STICHEL-LIKE 2"/>
    <property type="match status" value="1"/>
</dbReference>
<accession>A0A7H0HGK9</accession>
<organism evidence="13 14">
    <name type="scientific">Paenacidovorax monticola</name>
    <dbReference type="NCBI Taxonomy" id="1926868"/>
    <lineage>
        <taxon>Bacteria</taxon>
        <taxon>Pseudomonadati</taxon>
        <taxon>Pseudomonadota</taxon>
        <taxon>Betaproteobacteria</taxon>
        <taxon>Burkholderiales</taxon>
        <taxon>Comamonadaceae</taxon>
        <taxon>Paenacidovorax</taxon>
    </lineage>
</organism>
<keyword evidence="9 11" id="KW-0239">DNA-directed DNA polymerase</keyword>
<dbReference type="Pfam" id="PF12169">
    <property type="entry name" value="DNA_pol3_gamma3"/>
    <property type="match status" value="1"/>
</dbReference>
<keyword evidence="8 11" id="KW-0067">ATP-binding</keyword>
<dbReference type="Gene3D" id="1.10.8.60">
    <property type="match status" value="1"/>
</dbReference>
<evidence type="ECO:0000313" key="14">
    <source>
        <dbReference type="Proteomes" id="UP000516057"/>
    </source>
</evidence>
<dbReference type="InterPro" id="IPR022754">
    <property type="entry name" value="DNA_pol_III_gamma-3"/>
</dbReference>
<evidence type="ECO:0000256" key="5">
    <source>
        <dbReference type="ARBA" id="ARBA00022723"/>
    </source>
</evidence>
<dbReference type="InterPro" id="IPR021029">
    <property type="entry name" value="DNA_pol_III_tau_dom-5"/>
</dbReference>
<dbReference type="GO" id="GO:0009360">
    <property type="term" value="C:DNA polymerase III complex"/>
    <property type="evidence" value="ECO:0007669"/>
    <property type="project" value="InterPro"/>
</dbReference>
<dbReference type="CDD" id="cd18137">
    <property type="entry name" value="HLD_clamp_pol_III_gamma_tau"/>
    <property type="match status" value="1"/>
</dbReference>
<evidence type="ECO:0000256" key="3">
    <source>
        <dbReference type="ARBA" id="ARBA00022695"/>
    </source>
</evidence>
<keyword evidence="4 11" id="KW-0235">DNA replication</keyword>
<dbReference type="InterPro" id="IPR027417">
    <property type="entry name" value="P-loop_NTPase"/>
</dbReference>
<evidence type="ECO:0000256" key="9">
    <source>
        <dbReference type="ARBA" id="ARBA00022932"/>
    </source>
</evidence>
<keyword evidence="7" id="KW-0862">Zinc</keyword>
<sequence>MSYLVLARKYRPRNFSEMVGQEHVVQALTNALTQQRLHHAYLFTGTRGVGKTTVSRILAKSLNCQGPDGKGGITATPCGVCPACTDIDSGRFPDYTELDAASNRGVDEVQSLLEQAVYKPVQGRFKVFMIDEVHMLTNTAFNAMLKTLEEPPEYLKFVLATTDPQKVPVTVLSRCLQFNLRPMAPETVLEHLTRVLGTENVPAEPQALRLLARAARGSMRDALSLTDQAIAFGSGQLQEAGVRQMLGSVDRSYVFRLIEALARGDGKTIVETSDALRLNGLSAASTLEEMSAVLQRMAVLQAVPQMADAVDAADPEAVETARLAGLMPADETQLLYSICLHGRGELGLAPDEYAALTMALLRLLAFKPTDAAAGSVEKKTLAPAETRSAERVAAPAPALPTAPAVAVAAVPGLPEPSASLPPKELAPAAVAVHAPPVALPVRSIEEVAQKLPPEPAPEPQRPPEVVAIPVRVPPEPGARLQPLPASATGAAAARYTPTPEGDVWHATVQQLVAAEAVTALVRELALQSQLVAREADHWMIRVERESLNQPTARERLRAALEAAGHARQLTVEVGAVIDSPARRNAAAAAERQRVAEEIVMNDPLVQTLMREHGAKIVPGSIKPA</sequence>
<evidence type="ECO:0000259" key="12">
    <source>
        <dbReference type="SMART" id="SM00382"/>
    </source>
</evidence>
<evidence type="ECO:0000256" key="4">
    <source>
        <dbReference type="ARBA" id="ARBA00022705"/>
    </source>
</evidence>
<proteinExistence type="inferred from homology"/>
<dbReference type="SMART" id="SM00382">
    <property type="entry name" value="AAA"/>
    <property type="match status" value="1"/>
</dbReference>
<dbReference type="SUPFAM" id="SSF48019">
    <property type="entry name" value="post-AAA+ oligomerization domain-like"/>
    <property type="match status" value="1"/>
</dbReference>
<dbReference type="Proteomes" id="UP000516057">
    <property type="component" value="Chromosome"/>
</dbReference>
<dbReference type="Gene3D" id="3.30.300.150">
    <property type="entry name" value="DNA polymerase III, tau subunit, domain V"/>
    <property type="match status" value="1"/>
</dbReference>
<dbReference type="PANTHER" id="PTHR11669">
    <property type="entry name" value="REPLICATION FACTOR C / DNA POLYMERASE III GAMMA-TAU SUBUNIT"/>
    <property type="match status" value="1"/>
</dbReference>
<dbReference type="RefSeq" id="WP_187736657.1">
    <property type="nucleotide sequence ID" value="NZ_CP060790.1"/>
</dbReference>
<dbReference type="EMBL" id="CP060790">
    <property type="protein sequence ID" value="QNP59675.1"/>
    <property type="molecule type" value="Genomic_DNA"/>
</dbReference>
<dbReference type="GO" id="GO:0046872">
    <property type="term" value="F:metal ion binding"/>
    <property type="evidence" value="ECO:0007669"/>
    <property type="project" value="UniProtKB-KW"/>
</dbReference>
<dbReference type="GO" id="GO:0005524">
    <property type="term" value="F:ATP binding"/>
    <property type="evidence" value="ECO:0007669"/>
    <property type="project" value="UniProtKB-KW"/>
</dbReference>
<comment type="similarity">
    <text evidence="1 11">Belongs to the DnaX/STICHEL family.</text>
</comment>
<dbReference type="Gene3D" id="3.40.50.300">
    <property type="entry name" value="P-loop containing nucleotide triphosphate hydrolases"/>
    <property type="match status" value="1"/>
</dbReference>
<evidence type="ECO:0000256" key="6">
    <source>
        <dbReference type="ARBA" id="ARBA00022741"/>
    </source>
</evidence>
<dbReference type="AlphaFoldDB" id="A0A7H0HGK9"/>
<comment type="function">
    <text evidence="11">DNA polymerase III is a complex, multichain enzyme responsible for most of the replicative synthesis in bacteria. This DNA polymerase also exhibits 3' to 5' exonuclease activity.</text>
</comment>
<dbReference type="InterPro" id="IPR050238">
    <property type="entry name" value="DNA_Rep/Repair_Clamp_Loader"/>
</dbReference>
<dbReference type="GO" id="GO:0003887">
    <property type="term" value="F:DNA-directed DNA polymerase activity"/>
    <property type="evidence" value="ECO:0007669"/>
    <property type="project" value="UniProtKB-KW"/>
</dbReference>
<dbReference type="KEGG" id="amon:H9L24_01290"/>
<gene>
    <name evidence="11 13" type="primary">dnaX</name>
    <name evidence="13" type="ORF">H9L24_01290</name>
</gene>
<evidence type="ECO:0000256" key="11">
    <source>
        <dbReference type="RuleBase" id="RU364063"/>
    </source>
</evidence>
<dbReference type="InterPro" id="IPR003593">
    <property type="entry name" value="AAA+_ATPase"/>
</dbReference>
<dbReference type="FunFam" id="1.10.8.60:FF:000013">
    <property type="entry name" value="DNA polymerase III subunit gamma/tau"/>
    <property type="match status" value="1"/>
</dbReference>
<dbReference type="NCBIfam" id="TIGR02397">
    <property type="entry name" value="dnaX_nterm"/>
    <property type="match status" value="1"/>
</dbReference>
<dbReference type="Pfam" id="PF13177">
    <property type="entry name" value="DNA_pol3_delta2"/>
    <property type="match status" value="1"/>
</dbReference>
<name>A0A7H0HGK9_9BURK</name>
<evidence type="ECO:0000256" key="1">
    <source>
        <dbReference type="ARBA" id="ARBA00006360"/>
    </source>
</evidence>
<feature type="domain" description="AAA+ ATPase" evidence="12">
    <location>
        <begin position="37"/>
        <end position="184"/>
    </location>
</feature>
<evidence type="ECO:0000256" key="7">
    <source>
        <dbReference type="ARBA" id="ARBA00022833"/>
    </source>
</evidence>
<keyword evidence="5" id="KW-0479">Metal-binding</keyword>
<evidence type="ECO:0000256" key="8">
    <source>
        <dbReference type="ARBA" id="ARBA00022840"/>
    </source>
</evidence>
<evidence type="ECO:0000256" key="10">
    <source>
        <dbReference type="ARBA" id="ARBA00049244"/>
    </source>
</evidence>
<dbReference type="EC" id="2.7.7.7" evidence="11"/>
<dbReference type="InterPro" id="IPR008921">
    <property type="entry name" value="DNA_pol3_clamp-load_cplx_C"/>
</dbReference>
<dbReference type="FunFam" id="3.40.50.300:FF:000014">
    <property type="entry name" value="DNA polymerase III subunit gamma/tau"/>
    <property type="match status" value="1"/>
</dbReference>
<dbReference type="Pfam" id="PF22608">
    <property type="entry name" value="DNAX_ATPase_lid"/>
    <property type="match status" value="1"/>
</dbReference>
<keyword evidence="3 11" id="KW-0548">Nucleotidyltransferase</keyword>
<dbReference type="InterPro" id="IPR012763">
    <property type="entry name" value="DNA_pol_III_sug/sutau_N"/>
</dbReference>
<comment type="catalytic activity">
    <reaction evidence="10 11">
        <text>DNA(n) + a 2'-deoxyribonucleoside 5'-triphosphate = DNA(n+1) + diphosphate</text>
        <dbReference type="Rhea" id="RHEA:22508"/>
        <dbReference type="Rhea" id="RHEA-COMP:17339"/>
        <dbReference type="Rhea" id="RHEA-COMP:17340"/>
        <dbReference type="ChEBI" id="CHEBI:33019"/>
        <dbReference type="ChEBI" id="CHEBI:61560"/>
        <dbReference type="ChEBI" id="CHEBI:173112"/>
        <dbReference type="EC" id="2.7.7.7"/>
    </reaction>
</comment>
<dbReference type="InterPro" id="IPR038249">
    <property type="entry name" value="PolIII_tau_V_sf"/>
</dbReference>
<comment type="subunit">
    <text evidence="11">DNA polymerase III contains a core (composed of alpha, epsilon and theta chains) that associates with a tau subunit. This core dimerizes to form the POLIII' complex. PolIII' associates with the gamma complex (composed of gamma, delta, delta', psi and chi chains) and with the beta chain to form the complete DNA polymerase III complex.</text>
</comment>
<keyword evidence="14" id="KW-1185">Reference proteome</keyword>